<proteinExistence type="predicted"/>
<dbReference type="EMBL" id="AMGM01000147">
    <property type="protein sequence ID" value="EKB47326.1"/>
    <property type="molecule type" value="Genomic_DNA"/>
</dbReference>
<protein>
    <recommendedName>
        <fullName evidence="4">Nucleoid-structuring protein H-NS</fullName>
    </recommendedName>
</protein>
<organism evidence="2 3">
    <name type="scientific">Cecembia lonarensis (strain CCUG 58316 / KCTC 22772 / LW9)</name>
    <dbReference type="NCBI Taxonomy" id="1225176"/>
    <lineage>
        <taxon>Bacteria</taxon>
        <taxon>Pseudomonadati</taxon>
        <taxon>Bacteroidota</taxon>
        <taxon>Cytophagia</taxon>
        <taxon>Cytophagales</taxon>
        <taxon>Cyclobacteriaceae</taxon>
        <taxon>Cecembia</taxon>
    </lineage>
</organism>
<dbReference type="PATRIC" id="fig|1225176.3.peg.4348"/>
<gene>
    <name evidence="2" type="ORF">B879_04075</name>
</gene>
<comment type="caution">
    <text evidence="2">The sequence shown here is derived from an EMBL/GenBank/DDBJ whole genome shotgun (WGS) entry which is preliminary data.</text>
</comment>
<evidence type="ECO:0000256" key="1">
    <source>
        <dbReference type="SAM" id="MobiDB-lite"/>
    </source>
</evidence>
<evidence type="ECO:0000313" key="3">
    <source>
        <dbReference type="Proteomes" id="UP000004478"/>
    </source>
</evidence>
<accession>K1KXY1</accession>
<keyword evidence="3" id="KW-1185">Reference proteome</keyword>
<feature type="region of interest" description="Disordered" evidence="1">
    <location>
        <begin position="60"/>
        <end position="80"/>
    </location>
</feature>
<dbReference type="Proteomes" id="UP000004478">
    <property type="component" value="Unassembled WGS sequence"/>
</dbReference>
<name>K1KXY1_CECL9</name>
<dbReference type="AlphaFoldDB" id="K1KXY1"/>
<reference evidence="2 3" key="1">
    <citation type="journal article" date="2012" name="J. Bacteriol.">
        <title>Draft Genome Sequence of Cecembia lonarensis Strain LW9T, Isolated from Lonar Lake, a Haloalkaline Lake in India.</title>
        <authorList>
            <person name="Shivaji S."/>
            <person name="Ara S."/>
            <person name="Singh A."/>
            <person name="Pinnaka A.K."/>
        </authorList>
    </citation>
    <scope>NUCLEOTIDE SEQUENCE [LARGE SCALE GENOMIC DNA]</scope>
    <source>
        <strain evidence="2 3">LW9</strain>
    </source>
</reference>
<evidence type="ECO:0000313" key="2">
    <source>
        <dbReference type="EMBL" id="EKB47326.1"/>
    </source>
</evidence>
<feature type="compositionally biased region" description="Pro residues" evidence="1">
    <location>
        <begin position="60"/>
        <end position="77"/>
    </location>
</feature>
<sequence length="178" mass="19643">MAMECFLCLKDLVRKKSIIKQKMKRRTIQSPVSTLLTLALFGLLAMGACKSKKKVAAPAPAPVEQPAPAPAPAPAPQPSAEEVAVGKLENYFNSIAQSSNVDAANRTINEALGMFSNQQTPVLIVIHEENGIKDYDEPTTIEKYLNYLKDTKKNLNFISDIRMDGNGRVSELELRRKK</sequence>
<evidence type="ECO:0008006" key="4">
    <source>
        <dbReference type="Google" id="ProtNLM"/>
    </source>
</evidence>